<keyword evidence="2" id="KW-1133">Transmembrane helix</keyword>
<reference evidence="3 4" key="1">
    <citation type="submission" date="2018-08" db="EMBL/GenBank/DDBJ databases">
        <title>A genome reference for cultivated species of the human gut microbiota.</title>
        <authorList>
            <person name="Zou Y."/>
            <person name="Xue W."/>
            <person name="Luo G."/>
        </authorList>
    </citation>
    <scope>NUCLEOTIDE SEQUENCE [LARGE SCALE GENOMIC DNA]</scope>
    <source>
        <strain evidence="3 4">AF26-4BH</strain>
    </source>
</reference>
<feature type="compositionally biased region" description="Polar residues" evidence="1">
    <location>
        <begin position="116"/>
        <end position="133"/>
    </location>
</feature>
<accession>A0A3E3J5Y7</accession>
<keyword evidence="2" id="KW-0472">Membrane</keyword>
<dbReference type="RefSeq" id="WP_117530489.1">
    <property type="nucleotide sequence ID" value="NZ_JBKVAZ010000015.1"/>
</dbReference>
<evidence type="ECO:0000313" key="3">
    <source>
        <dbReference type="EMBL" id="RGE74703.1"/>
    </source>
</evidence>
<gene>
    <name evidence="3" type="ORF">DWY69_01725</name>
</gene>
<feature type="transmembrane region" description="Helical" evidence="2">
    <location>
        <begin position="45"/>
        <end position="65"/>
    </location>
</feature>
<name>A0A3E3J5Y7_9FIRM</name>
<sequence length="133" mass="14400">MAKDWEYAKATKWIAEHGGSEKALETVKNYYMKKGFKEGAASKNLVIALVGAVCLATGATGKCVYDKIMEKKALEIKAEAAEQAKVKKAEAELVTPMKQDTKAETEAVGESEENSLEPTGENTRISSLSGRKN</sequence>
<protein>
    <submittedName>
        <fullName evidence="3">Uncharacterized protein</fullName>
    </submittedName>
</protein>
<keyword evidence="2" id="KW-0812">Transmembrane</keyword>
<comment type="caution">
    <text evidence="3">The sequence shown here is derived from an EMBL/GenBank/DDBJ whole genome shotgun (WGS) entry which is preliminary data.</text>
</comment>
<dbReference type="EMBL" id="QVLU01000001">
    <property type="protein sequence ID" value="RGE74703.1"/>
    <property type="molecule type" value="Genomic_DNA"/>
</dbReference>
<evidence type="ECO:0000313" key="4">
    <source>
        <dbReference type="Proteomes" id="UP000261166"/>
    </source>
</evidence>
<organism evidence="3 4">
    <name type="scientific">Eisenbergiella massiliensis</name>
    <dbReference type="NCBI Taxonomy" id="1720294"/>
    <lineage>
        <taxon>Bacteria</taxon>
        <taxon>Bacillati</taxon>
        <taxon>Bacillota</taxon>
        <taxon>Clostridia</taxon>
        <taxon>Lachnospirales</taxon>
        <taxon>Lachnospiraceae</taxon>
        <taxon>Eisenbergiella</taxon>
    </lineage>
</organism>
<dbReference type="AlphaFoldDB" id="A0A3E3J5Y7"/>
<feature type="region of interest" description="Disordered" evidence="1">
    <location>
        <begin position="95"/>
        <end position="133"/>
    </location>
</feature>
<proteinExistence type="predicted"/>
<evidence type="ECO:0000256" key="2">
    <source>
        <dbReference type="SAM" id="Phobius"/>
    </source>
</evidence>
<evidence type="ECO:0000256" key="1">
    <source>
        <dbReference type="SAM" id="MobiDB-lite"/>
    </source>
</evidence>
<dbReference type="Proteomes" id="UP000261166">
    <property type="component" value="Unassembled WGS sequence"/>
</dbReference>